<comment type="pathway">
    <text evidence="3">Sphingolipid metabolism.</text>
</comment>
<feature type="non-terminal residue" evidence="16">
    <location>
        <position position="414"/>
    </location>
</feature>
<dbReference type="Pfam" id="PF03372">
    <property type="entry name" value="Exo_endo_phos"/>
    <property type="match status" value="1"/>
</dbReference>
<feature type="non-terminal residue" evidence="16">
    <location>
        <position position="1"/>
    </location>
</feature>
<dbReference type="PANTHER" id="PTHR16320:SF24">
    <property type="entry name" value="PHOSPHODIESTERASE, PUTATIVE-RELATED"/>
    <property type="match status" value="1"/>
</dbReference>
<dbReference type="AlphaFoldDB" id="A0A7K5NVD5"/>
<evidence type="ECO:0000256" key="12">
    <source>
        <dbReference type="ARBA" id="ARBA00023098"/>
    </source>
</evidence>
<dbReference type="EC" id="3.1.4.12" evidence="5"/>
<evidence type="ECO:0000256" key="1">
    <source>
        <dbReference type="ARBA" id="ARBA00004141"/>
    </source>
</evidence>
<keyword evidence="8" id="KW-0378">Hydrolase</keyword>
<keyword evidence="13 14" id="KW-0472">Membrane</keyword>
<comment type="pathway">
    <text evidence="2">Lipid metabolism; sphingolipid metabolism.</text>
</comment>
<comment type="similarity">
    <text evidence="4">Belongs to the neutral sphingomyelinase family.</text>
</comment>
<evidence type="ECO:0000313" key="16">
    <source>
        <dbReference type="EMBL" id="NWT46949.1"/>
    </source>
</evidence>
<evidence type="ECO:0000256" key="9">
    <source>
        <dbReference type="ARBA" id="ARBA00022842"/>
    </source>
</evidence>
<dbReference type="EMBL" id="VYZF01002402">
    <property type="protein sequence ID" value="NWT46949.1"/>
    <property type="molecule type" value="Genomic_DNA"/>
</dbReference>
<dbReference type="Gene3D" id="3.60.10.10">
    <property type="entry name" value="Endonuclease/exonuclease/phosphatase"/>
    <property type="match status" value="1"/>
</dbReference>
<evidence type="ECO:0000256" key="5">
    <source>
        <dbReference type="ARBA" id="ARBA00012369"/>
    </source>
</evidence>
<evidence type="ECO:0000256" key="7">
    <source>
        <dbReference type="ARBA" id="ARBA00022723"/>
    </source>
</evidence>
<keyword evidence="10" id="KW-0746">Sphingolipid metabolism</keyword>
<proteinExistence type="inferred from homology"/>
<dbReference type="GO" id="GO:0046872">
    <property type="term" value="F:metal ion binding"/>
    <property type="evidence" value="ECO:0007669"/>
    <property type="project" value="UniProtKB-KW"/>
</dbReference>
<evidence type="ECO:0000256" key="6">
    <source>
        <dbReference type="ARBA" id="ARBA00022692"/>
    </source>
</evidence>
<dbReference type="SUPFAM" id="SSF56219">
    <property type="entry name" value="DNase I-like"/>
    <property type="match status" value="1"/>
</dbReference>
<feature type="transmembrane region" description="Helical" evidence="14">
    <location>
        <begin position="336"/>
        <end position="358"/>
    </location>
</feature>
<dbReference type="Proteomes" id="UP000524558">
    <property type="component" value="Unassembled WGS sequence"/>
</dbReference>
<name>A0A7K5NVD5_CHRMC</name>
<dbReference type="InterPro" id="IPR036691">
    <property type="entry name" value="Endo/exonu/phosph_ase_sf"/>
</dbReference>
<evidence type="ECO:0000256" key="10">
    <source>
        <dbReference type="ARBA" id="ARBA00022919"/>
    </source>
</evidence>
<organism evidence="16 17">
    <name type="scientific">Chroicocephalus maculipennis</name>
    <name type="common">Brown-hooded gull</name>
    <name type="synonym">Larus maculipennis</name>
    <dbReference type="NCBI Taxonomy" id="287016"/>
    <lineage>
        <taxon>Eukaryota</taxon>
        <taxon>Metazoa</taxon>
        <taxon>Chordata</taxon>
        <taxon>Craniata</taxon>
        <taxon>Vertebrata</taxon>
        <taxon>Euteleostomi</taxon>
        <taxon>Archelosauria</taxon>
        <taxon>Archosauria</taxon>
        <taxon>Dinosauria</taxon>
        <taxon>Saurischia</taxon>
        <taxon>Theropoda</taxon>
        <taxon>Coelurosauria</taxon>
        <taxon>Aves</taxon>
        <taxon>Neognathae</taxon>
        <taxon>Neoaves</taxon>
        <taxon>Charadriiformes</taxon>
        <taxon>Laridae</taxon>
        <taxon>Chroicocephalus</taxon>
    </lineage>
</organism>
<keyword evidence="7" id="KW-0479">Metal-binding</keyword>
<feature type="domain" description="Endonuclease/exonuclease/phosphatase" evidence="15">
    <location>
        <begin position="15"/>
        <end position="280"/>
    </location>
</feature>
<reference evidence="16 17" key="1">
    <citation type="submission" date="2019-09" db="EMBL/GenBank/DDBJ databases">
        <title>Bird 10,000 Genomes (B10K) Project - Family phase.</title>
        <authorList>
            <person name="Zhang G."/>
        </authorList>
    </citation>
    <scope>NUCLEOTIDE SEQUENCE [LARGE SCALE GENOMIC DNA]</scope>
    <source>
        <strain evidence="16">B10K-DU-021-33</strain>
        <tissue evidence="16">Mixed tissue sample</tissue>
    </source>
</reference>
<keyword evidence="9" id="KW-0460">Magnesium</keyword>
<keyword evidence="17" id="KW-1185">Reference proteome</keyword>
<sequence length="414" mass="45954">MEGEPTLQLRVFDLNCWAIRYLSKRRQERVQLIGDTLRREGFDLVLLQEVWSEQDYSDLKVKLGGCYPFSHYFRSGVIGSGLCVFSRFPILDTLLYQYSLNGYPYMLQHGDWFCGKSVGLSRSRAGASMGVLASRPLFPPSSCQLHAEYCREKDAYLPHRLVQAWELAQFIRHTSKAADVVVLGGDLNMHPEDVGIRLLRGWTGLRDAFAEATRFEGCEDGCTLVPNNCFTVNSELLPFPLGIRIDYILYKAVSSFTVKCEELKTTTGTAPGTDIPFSDHEAVMATLHIRRQGQAAGDTLATAEPTLADVVTEARTEVGVGLRAARRQRYSAGRMAVLALLLLLLQAAAVLGALAGLAAEQPFPKLSFSLLAFFALGVLLLATGLHLFHTMEVKMLQGTEEQMRMALRALQERP</sequence>
<keyword evidence="6 14" id="KW-0812">Transmembrane</keyword>
<evidence type="ECO:0000256" key="4">
    <source>
        <dbReference type="ARBA" id="ARBA00006335"/>
    </source>
</evidence>
<protein>
    <recommendedName>
        <fullName evidence="5">sphingomyelin phosphodiesterase</fullName>
        <ecNumber evidence="5">3.1.4.12</ecNumber>
    </recommendedName>
</protein>
<feature type="transmembrane region" description="Helical" evidence="14">
    <location>
        <begin position="370"/>
        <end position="388"/>
    </location>
</feature>
<dbReference type="InterPro" id="IPR038772">
    <property type="entry name" value="Sph/SMPD2-like"/>
</dbReference>
<evidence type="ECO:0000259" key="15">
    <source>
        <dbReference type="Pfam" id="PF03372"/>
    </source>
</evidence>
<dbReference type="GO" id="GO:0016020">
    <property type="term" value="C:membrane"/>
    <property type="evidence" value="ECO:0007669"/>
    <property type="project" value="UniProtKB-SubCell"/>
</dbReference>
<dbReference type="GO" id="GO:0004767">
    <property type="term" value="F:sphingomyelin phosphodiesterase activity"/>
    <property type="evidence" value="ECO:0007669"/>
    <property type="project" value="UniProtKB-EC"/>
</dbReference>
<evidence type="ECO:0000256" key="2">
    <source>
        <dbReference type="ARBA" id="ARBA00004760"/>
    </source>
</evidence>
<dbReference type="GO" id="GO:0006665">
    <property type="term" value="P:sphingolipid metabolic process"/>
    <property type="evidence" value="ECO:0007669"/>
    <property type="project" value="UniProtKB-KW"/>
</dbReference>
<accession>A0A7K5NVD5</accession>
<gene>
    <name evidence="16" type="primary">Smpd2</name>
    <name evidence="16" type="ORF">CHRMAC_R05618</name>
</gene>
<evidence type="ECO:0000256" key="3">
    <source>
        <dbReference type="ARBA" id="ARBA00004991"/>
    </source>
</evidence>
<comment type="caution">
    <text evidence="16">The sequence shown here is derived from an EMBL/GenBank/DDBJ whole genome shotgun (WGS) entry which is preliminary data.</text>
</comment>
<evidence type="ECO:0000256" key="11">
    <source>
        <dbReference type="ARBA" id="ARBA00022989"/>
    </source>
</evidence>
<keyword evidence="12" id="KW-0443">Lipid metabolism</keyword>
<comment type="subcellular location">
    <subcellularLocation>
        <location evidence="1">Membrane</location>
        <topology evidence="1">Multi-pass membrane protein</topology>
    </subcellularLocation>
</comment>
<dbReference type="InterPro" id="IPR005135">
    <property type="entry name" value="Endo/exonuclease/phosphatase"/>
</dbReference>
<evidence type="ECO:0000313" key="17">
    <source>
        <dbReference type="Proteomes" id="UP000524558"/>
    </source>
</evidence>
<dbReference type="PANTHER" id="PTHR16320">
    <property type="entry name" value="SPHINGOMYELINASE FAMILY MEMBER"/>
    <property type="match status" value="1"/>
</dbReference>
<keyword evidence="11 14" id="KW-1133">Transmembrane helix</keyword>
<evidence type="ECO:0000256" key="14">
    <source>
        <dbReference type="SAM" id="Phobius"/>
    </source>
</evidence>
<evidence type="ECO:0000256" key="8">
    <source>
        <dbReference type="ARBA" id="ARBA00022801"/>
    </source>
</evidence>
<evidence type="ECO:0000256" key="13">
    <source>
        <dbReference type="ARBA" id="ARBA00023136"/>
    </source>
</evidence>